<dbReference type="GeneID" id="18565182"/>
<dbReference type="OrthoDB" id="22240at10239"/>
<protein>
    <recommendedName>
        <fullName evidence="1">DUF6378 domain-containing protein</fullName>
    </recommendedName>
</protein>
<accession>G1JV13</accession>
<proteinExistence type="predicted"/>
<keyword evidence="3" id="KW-1185">Reference proteome</keyword>
<gene>
    <name evidence="2" type="primary">55</name>
    <name evidence="2" type="ORF">TRIXIE_55</name>
</gene>
<evidence type="ECO:0000259" key="1">
    <source>
        <dbReference type="Pfam" id="PF19905"/>
    </source>
</evidence>
<feature type="domain" description="DUF6378" evidence="1">
    <location>
        <begin position="3"/>
        <end position="82"/>
    </location>
</feature>
<dbReference type="Proteomes" id="UP000008902">
    <property type="component" value="Segment"/>
</dbReference>
<organism evidence="2 3">
    <name type="scientific">Mycobacterium phage Trixie</name>
    <dbReference type="NCBI Taxonomy" id="1071503"/>
    <lineage>
        <taxon>Viruses</taxon>
        <taxon>Duplodnaviria</taxon>
        <taxon>Heunggongvirae</taxon>
        <taxon>Uroviricota</taxon>
        <taxon>Caudoviricetes</taxon>
        <taxon>Fromanvirus</taxon>
        <taxon>Fromanvirus trixie</taxon>
    </lineage>
</organism>
<dbReference type="KEGG" id="vg:18565182"/>
<name>G1JV13_9CAUD</name>
<dbReference type="Pfam" id="PF19905">
    <property type="entry name" value="DUF6378"/>
    <property type="match status" value="1"/>
</dbReference>
<dbReference type="EMBL" id="JN408461">
    <property type="protein sequence ID" value="AEL17904.1"/>
    <property type="molecule type" value="Genomic_DNA"/>
</dbReference>
<sequence length="150" mass="17232">MSILTTAEEIINGQRAQDYGDAKENHERIATLWGAYKRDTEFSPEDVAVMMILLKIARFMENGYHQDTVVDIAGYAGVLEKMQLPKELRYDREPREWKSIFDIPNGVTVTDVDGDLLYVNEAGKCRYYNTDGAFYDRTSQQGFSPYKEVL</sequence>
<dbReference type="RefSeq" id="YP_009017186.1">
    <property type="nucleotide sequence ID" value="NC_023731.1"/>
</dbReference>
<dbReference type="InterPro" id="IPR045958">
    <property type="entry name" value="DUF6378"/>
</dbReference>
<evidence type="ECO:0000313" key="2">
    <source>
        <dbReference type="EMBL" id="AEL17904.1"/>
    </source>
</evidence>
<evidence type="ECO:0000313" key="3">
    <source>
        <dbReference type="Proteomes" id="UP000008902"/>
    </source>
</evidence>
<reference evidence="2 3" key="1">
    <citation type="journal article" date="2012" name="J. Virol.">
        <title>Complete Genome Sequences of 138 Mycobacteriophages.</title>
        <authorList>
            <consortium name="the Science Education Alliance Phage Hunters Advancing Genomics and Evolutionary Science Program"/>
            <consortium name="the KwaZulu-Natal Research Institute for Tuberculosis and HIV Mycobacterial Genetics Course Students"/>
            <consortium name="the Phage Hunters Integrating Research and Education Program"/>
            <person name="Hatfull G.F."/>
        </authorList>
    </citation>
    <scope>NUCLEOTIDE SEQUENCE [LARGE SCALE GENOMIC DNA]</scope>
</reference>